<dbReference type="EMBL" id="BAAAQR010000001">
    <property type="protein sequence ID" value="GAA2137698.1"/>
    <property type="molecule type" value="Genomic_DNA"/>
</dbReference>
<evidence type="ECO:0008006" key="3">
    <source>
        <dbReference type="Google" id="ProtNLM"/>
    </source>
</evidence>
<protein>
    <recommendedName>
        <fullName evidence="3">DUF559 domain-containing protein</fullName>
    </recommendedName>
</protein>
<comment type="caution">
    <text evidence="1">The sequence shown here is derived from an EMBL/GenBank/DDBJ whole genome shotgun (WGS) entry which is preliminary data.</text>
</comment>
<gene>
    <name evidence="1" type="ORF">GCM10009844_05010</name>
</gene>
<keyword evidence="2" id="KW-1185">Reference proteome</keyword>
<name>A0ABN2Z742_9ACTN</name>
<accession>A0ABN2Z742</accession>
<evidence type="ECO:0000313" key="1">
    <source>
        <dbReference type="EMBL" id="GAA2137698.1"/>
    </source>
</evidence>
<proteinExistence type="predicted"/>
<reference evidence="1 2" key="1">
    <citation type="journal article" date="2019" name="Int. J. Syst. Evol. Microbiol.">
        <title>The Global Catalogue of Microorganisms (GCM) 10K type strain sequencing project: providing services to taxonomists for standard genome sequencing and annotation.</title>
        <authorList>
            <consortium name="The Broad Institute Genomics Platform"/>
            <consortium name="The Broad Institute Genome Sequencing Center for Infectious Disease"/>
            <person name="Wu L."/>
            <person name="Ma J."/>
        </authorList>
    </citation>
    <scope>NUCLEOTIDE SEQUENCE [LARGE SCALE GENOMIC DNA]</scope>
    <source>
        <strain evidence="1 2">JCM 16022</strain>
    </source>
</reference>
<organism evidence="1 2">
    <name type="scientific">Nocardioides koreensis</name>
    <dbReference type="NCBI Taxonomy" id="433651"/>
    <lineage>
        <taxon>Bacteria</taxon>
        <taxon>Bacillati</taxon>
        <taxon>Actinomycetota</taxon>
        <taxon>Actinomycetes</taxon>
        <taxon>Propionibacteriales</taxon>
        <taxon>Nocardioidaceae</taxon>
        <taxon>Nocardioides</taxon>
    </lineage>
</organism>
<evidence type="ECO:0000313" key="2">
    <source>
        <dbReference type="Proteomes" id="UP001501771"/>
    </source>
</evidence>
<sequence length="305" mass="33266">MCRGMTHTPDTPLDPVDALIRLGGVATWPELRALTSRRKLRTAVSAGRVIELTRPYYALPETDQALAAAIRLGGTVSHLSAAQRWGWKVKTPPALPTITVPRWRHHLDPDGVEVHWGNLAPDAVQGRVTSPVQTVVDCARTYSFDEALAVADSALRGGVDHDSLLDAAKASPRTGRRKAMEVVEAADGRAANPFESVLRGIAKRVPGLEVEPQQWVGDVGRADLMDRRLGLVIEAESFEFHADSASFGRDVRRYTLFVRSGFIVVRFTWKDVMLDPDYVRAVLADLVAQGPYGRAVRCPSCAAAA</sequence>
<dbReference type="Proteomes" id="UP001501771">
    <property type="component" value="Unassembled WGS sequence"/>
</dbReference>